<feature type="region of interest" description="Disordered" evidence="6">
    <location>
        <begin position="206"/>
        <end position="264"/>
    </location>
</feature>
<dbReference type="SMART" id="SM00537">
    <property type="entry name" value="DCX"/>
    <property type="match status" value="1"/>
</dbReference>
<feature type="compositionally biased region" description="Low complexity" evidence="6">
    <location>
        <begin position="476"/>
        <end position="487"/>
    </location>
</feature>
<dbReference type="EMBL" id="SWLE01000011">
    <property type="protein sequence ID" value="TNM94991.1"/>
    <property type="molecule type" value="Genomic_DNA"/>
</dbReference>
<evidence type="ECO:0000313" key="9">
    <source>
        <dbReference type="Proteomes" id="UP000516260"/>
    </source>
</evidence>
<feature type="compositionally biased region" description="Low complexity" evidence="6">
    <location>
        <begin position="370"/>
        <end position="386"/>
    </location>
</feature>
<feature type="compositionally biased region" description="Polar residues" evidence="6">
    <location>
        <begin position="229"/>
        <end position="253"/>
    </location>
</feature>
<organism evidence="8 9">
    <name type="scientific">Takifugu bimaculatus</name>
    <dbReference type="NCBI Taxonomy" id="433685"/>
    <lineage>
        <taxon>Eukaryota</taxon>
        <taxon>Metazoa</taxon>
        <taxon>Chordata</taxon>
        <taxon>Craniata</taxon>
        <taxon>Vertebrata</taxon>
        <taxon>Euteleostomi</taxon>
        <taxon>Actinopterygii</taxon>
        <taxon>Neopterygii</taxon>
        <taxon>Teleostei</taxon>
        <taxon>Neoteleostei</taxon>
        <taxon>Acanthomorphata</taxon>
        <taxon>Eupercaria</taxon>
        <taxon>Tetraodontiformes</taxon>
        <taxon>Tetradontoidea</taxon>
        <taxon>Tetraodontidae</taxon>
        <taxon>Takifugu</taxon>
    </lineage>
</organism>
<keyword evidence="9" id="KW-1185">Reference proteome</keyword>
<dbReference type="InterPro" id="IPR036572">
    <property type="entry name" value="Doublecortin_dom_sf"/>
</dbReference>
<evidence type="ECO:0000256" key="2">
    <source>
        <dbReference type="ARBA" id="ARBA00004496"/>
    </source>
</evidence>
<evidence type="ECO:0000259" key="7">
    <source>
        <dbReference type="PROSITE" id="PS50309"/>
    </source>
</evidence>
<protein>
    <recommendedName>
        <fullName evidence="7">Doublecortin domain-containing protein</fullName>
    </recommendedName>
</protein>
<evidence type="ECO:0000256" key="4">
    <source>
        <dbReference type="ARBA" id="ARBA00022737"/>
    </source>
</evidence>
<dbReference type="InterPro" id="IPR003533">
    <property type="entry name" value="Doublecortin_dom"/>
</dbReference>
<evidence type="ECO:0000256" key="5">
    <source>
        <dbReference type="ARBA" id="ARBA00023273"/>
    </source>
</evidence>
<dbReference type="PROSITE" id="PS50309">
    <property type="entry name" value="DC"/>
    <property type="match status" value="1"/>
</dbReference>
<evidence type="ECO:0000313" key="8">
    <source>
        <dbReference type="EMBL" id="TNM94991.1"/>
    </source>
</evidence>
<dbReference type="SUPFAM" id="SSF89837">
    <property type="entry name" value="Doublecortin (DC)"/>
    <property type="match status" value="1"/>
</dbReference>
<proteinExistence type="predicted"/>
<feature type="compositionally biased region" description="Basic and acidic residues" evidence="6">
    <location>
        <begin position="452"/>
        <end position="461"/>
    </location>
</feature>
<dbReference type="Proteomes" id="UP000516260">
    <property type="component" value="Chromosome 19"/>
</dbReference>
<dbReference type="GO" id="GO:0005930">
    <property type="term" value="C:axoneme"/>
    <property type="evidence" value="ECO:0007669"/>
    <property type="project" value="TreeGrafter"/>
</dbReference>
<keyword evidence="5" id="KW-0966">Cell projection</keyword>
<feature type="region of interest" description="Disordered" evidence="6">
    <location>
        <begin position="421"/>
        <end position="539"/>
    </location>
</feature>
<sequence length="597" mass="67276">MSSPKRGFQCFNTVSVEGCKPSVPFKPHRSCFPRIPQHGILAHHEPLEECYHCSEYRRAQVLEALDAHTTLLCRSHLPCIHHHPQQYVLRRPEEHPAVYSGQGHHRRNNKRVVLVKNSDPSIRRAIFLHRGSVHSFGLFLEEISELMQYHIRKVYSLEGQKIDNIQALVQCPGVLVCVGREPSHPSIVENFQKSFKLPKLNVHSRSDVCTDEQEGPIENSAITPDKSARQSVSSDKALSDGAESQNNADSGPNTGDVRQDDIEKRVCVNKDGSLSMEMKVRFRLQNKETLHWSTKVRKTRDKSSEYLRRHNFAQVSDINYSESENISVGDHDEDYMDGCHHRHREEPQCPHCQEYDVWKKIPETHGASRCFHTSSSSASSHTVVSRKMQIERQTLSRSSDENAEQVVESETCVETVEYRTVQSENCSPKSSPVDNNQDQAASTPSSPPEVLADFKDQKNTEEPEGMEEGGEGQERAASVVSAKSNSATPECQNEEIDKDTEERMPSPMSDKSAKSNTSDVKDQHKEEEMEGTATRSASVLSCTSSNAEAMEVSFVREIEQIETVHRCSAGKHPKTKVTGFYSINDIRRLRGSSRGRC</sequence>
<feature type="compositionally biased region" description="Polar residues" evidence="6">
    <location>
        <begin position="421"/>
        <end position="444"/>
    </location>
</feature>
<feature type="domain" description="Doublecortin" evidence="7">
    <location>
        <begin position="110"/>
        <end position="189"/>
    </location>
</feature>
<dbReference type="GO" id="GO:0035556">
    <property type="term" value="P:intracellular signal transduction"/>
    <property type="evidence" value="ECO:0007669"/>
    <property type="project" value="InterPro"/>
</dbReference>
<name>A0A4Z2BRU2_9TELE</name>
<reference evidence="8 9" key="1">
    <citation type="submission" date="2019-04" db="EMBL/GenBank/DDBJ databases">
        <title>The sequence and de novo assembly of Takifugu bimaculatus genome using PacBio and Hi-C technologies.</title>
        <authorList>
            <person name="Xu P."/>
            <person name="Liu B."/>
            <person name="Zhou Z."/>
        </authorList>
    </citation>
    <scope>NUCLEOTIDE SEQUENCE [LARGE SCALE GENOMIC DNA]</scope>
    <source>
        <strain evidence="8">TB-2018</strain>
        <tissue evidence="8">Muscle</tissue>
    </source>
</reference>
<dbReference type="Pfam" id="PF03607">
    <property type="entry name" value="DCX"/>
    <property type="match status" value="1"/>
</dbReference>
<comment type="caution">
    <text evidence="8">The sequence shown here is derived from an EMBL/GenBank/DDBJ whole genome shotgun (WGS) entry which is preliminary data.</text>
</comment>
<dbReference type="GO" id="GO:0042461">
    <property type="term" value="P:photoreceptor cell development"/>
    <property type="evidence" value="ECO:0007669"/>
    <property type="project" value="TreeGrafter"/>
</dbReference>
<dbReference type="PANTHER" id="PTHR23005">
    <property type="entry name" value="RETINITIS PIGMENTOSA 1 PROTEIN"/>
    <property type="match status" value="1"/>
</dbReference>
<dbReference type="PANTHER" id="PTHR23005:SF3">
    <property type="entry name" value="RETINITIS PIGMENTOSA 1-LIKE 1 PROTEIN"/>
    <property type="match status" value="1"/>
</dbReference>
<evidence type="ECO:0000256" key="6">
    <source>
        <dbReference type="SAM" id="MobiDB-lite"/>
    </source>
</evidence>
<evidence type="ECO:0000256" key="1">
    <source>
        <dbReference type="ARBA" id="ARBA00004316"/>
    </source>
</evidence>
<evidence type="ECO:0000256" key="3">
    <source>
        <dbReference type="ARBA" id="ARBA00022490"/>
    </source>
</evidence>
<accession>A0A4Z2BRU2</accession>
<keyword evidence="4" id="KW-0677">Repeat</keyword>
<dbReference type="Gene3D" id="3.10.20.230">
    <property type="entry name" value="Doublecortin domain"/>
    <property type="match status" value="1"/>
</dbReference>
<dbReference type="GO" id="GO:0035082">
    <property type="term" value="P:axoneme assembly"/>
    <property type="evidence" value="ECO:0007669"/>
    <property type="project" value="TreeGrafter"/>
</dbReference>
<dbReference type="AlphaFoldDB" id="A0A4Z2BRU2"/>
<dbReference type="GO" id="GO:0060041">
    <property type="term" value="P:retina development in camera-type eye"/>
    <property type="evidence" value="ECO:0007669"/>
    <property type="project" value="TreeGrafter"/>
</dbReference>
<keyword evidence="3" id="KW-0963">Cytoplasm</keyword>
<feature type="region of interest" description="Disordered" evidence="6">
    <location>
        <begin position="370"/>
        <end position="409"/>
    </location>
</feature>
<gene>
    <name evidence="8" type="ORF">fugu_017750</name>
</gene>
<feature type="compositionally biased region" description="Acidic residues" evidence="6">
    <location>
        <begin position="462"/>
        <end position="471"/>
    </location>
</feature>
<comment type="subcellular location">
    <subcellularLocation>
        <location evidence="1">Cell projection</location>
    </subcellularLocation>
    <subcellularLocation>
        <location evidence="2">Cytoplasm</location>
    </subcellularLocation>
</comment>